<dbReference type="PANTHER" id="PTHR47501">
    <property type="entry name" value="TRANSPOSASE-RELATED"/>
    <property type="match status" value="1"/>
</dbReference>
<evidence type="ECO:0000313" key="1">
    <source>
        <dbReference type="EMBL" id="KAI9555048.1"/>
    </source>
</evidence>
<gene>
    <name evidence="1" type="ORF">GHT06_020347</name>
</gene>
<dbReference type="Proteomes" id="UP000820818">
    <property type="component" value="Linkage Group LG8"/>
</dbReference>
<evidence type="ECO:0008006" key="3">
    <source>
        <dbReference type="Google" id="ProtNLM"/>
    </source>
</evidence>
<protein>
    <recommendedName>
        <fullName evidence="3">HAT C-terminal dimerisation domain-containing protein</fullName>
    </recommendedName>
</protein>
<sequence>MKKSLVESAEAKLAEHVANEAQQFEFEDEVAATSSLLDELDSEELEDPSVIDEAASLATSAYDLLQQNNEDSFARISLPDHLRCASHTLDLIAKTDTDLSKFDAKDFKRKGCVSLPTPWATRWNMYYDCIAAFLKNHKSIKTVNGLLESIGLTSMFSKEDIDYLQEYAVLIKPIASALDILQGENKCFHGIGMVLPLLTRIKKQLRERFFANLRPMHDRIVQKIDERRFQSKQFTFPKFEKVFDDECYLIAAATHHFFKCKWMSGEAAKSTKLKLKQLVFEALTPVEERNRQSLADDFLQDEDNQSEKEEDFDEVDSFLRDKDSSIEMLNKYPQVKALFMRYNTSIPTSAPVERLFSIAAIVLTVRRNRLPDSLLQMLILLKIFLKRE</sequence>
<reference evidence="1 2" key="1">
    <citation type="submission" date="2022-05" db="EMBL/GenBank/DDBJ databases">
        <title>A multi-omics perspective on studying reproductive biology in Daphnia sinensis.</title>
        <authorList>
            <person name="Jia J."/>
        </authorList>
    </citation>
    <scope>NUCLEOTIDE SEQUENCE [LARGE SCALE GENOMIC DNA]</scope>
    <source>
        <strain evidence="1 2">WSL</strain>
    </source>
</reference>
<dbReference type="AlphaFoldDB" id="A0AAD5LCD3"/>
<proteinExistence type="predicted"/>
<dbReference type="InterPro" id="IPR012337">
    <property type="entry name" value="RNaseH-like_sf"/>
</dbReference>
<dbReference type="PANTHER" id="PTHR47501:SF5">
    <property type="entry name" value="HAT C-TERMINAL DIMERISATION DOMAIN-CONTAINING PROTEIN"/>
    <property type="match status" value="1"/>
</dbReference>
<accession>A0AAD5LCD3</accession>
<evidence type="ECO:0000313" key="2">
    <source>
        <dbReference type="Proteomes" id="UP000820818"/>
    </source>
</evidence>
<keyword evidence="2" id="KW-1185">Reference proteome</keyword>
<comment type="caution">
    <text evidence="1">The sequence shown here is derived from an EMBL/GenBank/DDBJ whole genome shotgun (WGS) entry which is preliminary data.</text>
</comment>
<name>A0AAD5LCD3_9CRUS</name>
<dbReference type="EMBL" id="WJBH02000008">
    <property type="protein sequence ID" value="KAI9555048.1"/>
    <property type="molecule type" value="Genomic_DNA"/>
</dbReference>
<dbReference type="SUPFAM" id="SSF53098">
    <property type="entry name" value="Ribonuclease H-like"/>
    <property type="match status" value="1"/>
</dbReference>
<organism evidence="1 2">
    <name type="scientific">Daphnia sinensis</name>
    <dbReference type="NCBI Taxonomy" id="1820382"/>
    <lineage>
        <taxon>Eukaryota</taxon>
        <taxon>Metazoa</taxon>
        <taxon>Ecdysozoa</taxon>
        <taxon>Arthropoda</taxon>
        <taxon>Crustacea</taxon>
        <taxon>Branchiopoda</taxon>
        <taxon>Diplostraca</taxon>
        <taxon>Cladocera</taxon>
        <taxon>Anomopoda</taxon>
        <taxon>Daphniidae</taxon>
        <taxon>Daphnia</taxon>
        <taxon>Daphnia similis group</taxon>
    </lineage>
</organism>